<feature type="compositionally biased region" description="Basic residues" evidence="3">
    <location>
        <begin position="222"/>
        <end position="231"/>
    </location>
</feature>
<keyword evidence="2" id="KW-0539">Nucleus</keyword>
<name>A0ABD3L261_EUCGL</name>
<dbReference type="GO" id="GO:0005634">
    <property type="term" value="C:nucleus"/>
    <property type="evidence" value="ECO:0007669"/>
    <property type="project" value="UniProtKB-SubCell"/>
</dbReference>
<protein>
    <submittedName>
        <fullName evidence="4">Uncharacterized protein</fullName>
    </submittedName>
</protein>
<evidence type="ECO:0000256" key="2">
    <source>
        <dbReference type="ARBA" id="ARBA00023242"/>
    </source>
</evidence>
<feature type="compositionally biased region" description="Acidic residues" evidence="3">
    <location>
        <begin position="47"/>
        <end position="56"/>
    </location>
</feature>
<dbReference type="EMBL" id="JBJKBG010000003">
    <property type="protein sequence ID" value="KAL3745678.1"/>
    <property type="molecule type" value="Genomic_DNA"/>
</dbReference>
<feature type="compositionally biased region" description="Acidic residues" evidence="3">
    <location>
        <begin position="180"/>
        <end position="189"/>
    </location>
</feature>
<feature type="compositionally biased region" description="Acidic residues" evidence="3">
    <location>
        <begin position="244"/>
        <end position="259"/>
    </location>
</feature>
<proteinExistence type="predicted"/>
<sequence length="259" mass="27469">MEVLVGSALGIQVSSKSAFVRERAAAAAQAGDDLEAGFGAGRSAKSEEEEEEEQEDSSSSKSSSIGVPGDSDEEEEEDGVVSSAEDAKGGSGKGGGFGSFGSLASLEDSLPIKRGLSNHFAGKSKSFSNLAEANLTEAVSSAKELEKPEHPFNKRRRILRWSKNFPLLSAARSMPLFPVGEEEDDDDSDERDHREVDDGDSCSSGGGGDGERDMAAAASRFPGRHVRKHSVFKSSSCFALSDLHEEDEEGEEDEDEEGN</sequence>
<reference evidence="4 5" key="1">
    <citation type="submission" date="2024-11" db="EMBL/GenBank/DDBJ databases">
        <title>Chromosome-level genome assembly of Eucalyptus globulus Labill. provides insights into its genome evolution.</title>
        <authorList>
            <person name="Li X."/>
        </authorList>
    </citation>
    <scope>NUCLEOTIDE SEQUENCE [LARGE SCALE GENOMIC DNA]</scope>
    <source>
        <strain evidence="4">CL2024</strain>
        <tissue evidence="4">Fresh tender leaves</tissue>
    </source>
</reference>
<evidence type="ECO:0000313" key="4">
    <source>
        <dbReference type="EMBL" id="KAL3745678.1"/>
    </source>
</evidence>
<feature type="compositionally biased region" description="Gly residues" evidence="3">
    <location>
        <begin position="89"/>
        <end position="99"/>
    </location>
</feature>
<dbReference type="Proteomes" id="UP001634007">
    <property type="component" value="Unassembled WGS sequence"/>
</dbReference>
<gene>
    <name evidence="4" type="ORF">ACJRO7_014750</name>
</gene>
<feature type="compositionally biased region" description="Low complexity" evidence="3">
    <location>
        <begin position="57"/>
        <end position="69"/>
    </location>
</feature>
<comment type="subcellular location">
    <subcellularLocation>
        <location evidence="1">Nucleus</location>
    </subcellularLocation>
</comment>
<evidence type="ECO:0000256" key="1">
    <source>
        <dbReference type="ARBA" id="ARBA00004123"/>
    </source>
</evidence>
<comment type="caution">
    <text evidence="4">The sequence shown here is derived from an EMBL/GenBank/DDBJ whole genome shotgun (WGS) entry which is preliminary data.</text>
</comment>
<dbReference type="PANTHER" id="PTHR33172">
    <property type="entry name" value="OS08G0516900 PROTEIN"/>
    <property type="match status" value="1"/>
</dbReference>
<evidence type="ECO:0000256" key="3">
    <source>
        <dbReference type="SAM" id="MobiDB-lite"/>
    </source>
</evidence>
<feature type="region of interest" description="Disordered" evidence="3">
    <location>
        <begin position="22"/>
        <end position="100"/>
    </location>
</feature>
<feature type="region of interest" description="Disordered" evidence="3">
    <location>
        <begin position="172"/>
        <end position="259"/>
    </location>
</feature>
<evidence type="ECO:0000313" key="5">
    <source>
        <dbReference type="Proteomes" id="UP001634007"/>
    </source>
</evidence>
<feature type="compositionally biased region" description="Acidic residues" evidence="3">
    <location>
        <begin position="70"/>
        <end position="79"/>
    </location>
</feature>
<dbReference type="InterPro" id="IPR051992">
    <property type="entry name" value="OxStress_Response_Reg"/>
</dbReference>
<dbReference type="GO" id="GO:0006950">
    <property type="term" value="P:response to stress"/>
    <property type="evidence" value="ECO:0007669"/>
    <property type="project" value="UniProtKB-ARBA"/>
</dbReference>
<dbReference type="AlphaFoldDB" id="A0ABD3L261"/>
<organism evidence="4 5">
    <name type="scientific">Eucalyptus globulus</name>
    <name type="common">Tasmanian blue gum</name>
    <dbReference type="NCBI Taxonomy" id="34317"/>
    <lineage>
        <taxon>Eukaryota</taxon>
        <taxon>Viridiplantae</taxon>
        <taxon>Streptophyta</taxon>
        <taxon>Embryophyta</taxon>
        <taxon>Tracheophyta</taxon>
        <taxon>Spermatophyta</taxon>
        <taxon>Magnoliopsida</taxon>
        <taxon>eudicotyledons</taxon>
        <taxon>Gunneridae</taxon>
        <taxon>Pentapetalae</taxon>
        <taxon>rosids</taxon>
        <taxon>malvids</taxon>
        <taxon>Myrtales</taxon>
        <taxon>Myrtaceae</taxon>
        <taxon>Myrtoideae</taxon>
        <taxon>Eucalypteae</taxon>
        <taxon>Eucalyptus</taxon>
    </lineage>
</organism>
<accession>A0ABD3L261</accession>
<keyword evidence="5" id="KW-1185">Reference proteome</keyword>
<dbReference type="PANTHER" id="PTHR33172:SF91">
    <property type="entry name" value="PROTEIN OXIDATIVE STRESS 3 LIKE 5"/>
    <property type="match status" value="1"/>
</dbReference>